<dbReference type="InterPro" id="IPR052895">
    <property type="entry name" value="HetReg/Transcr_Mod"/>
</dbReference>
<organism evidence="2 3">
    <name type="scientific">Colletotrichum simmondsii</name>
    <dbReference type="NCBI Taxonomy" id="703756"/>
    <lineage>
        <taxon>Eukaryota</taxon>
        <taxon>Fungi</taxon>
        <taxon>Dikarya</taxon>
        <taxon>Ascomycota</taxon>
        <taxon>Pezizomycotina</taxon>
        <taxon>Sordariomycetes</taxon>
        <taxon>Hypocreomycetidae</taxon>
        <taxon>Glomerellales</taxon>
        <taxon>Glomerellaceae</taxon>
        <taxon>Colletotrichum</taxon>
        <taxon>Colletotrichum acutatum species complex</taxon>
    </lineage>
</organism>
<dbReference type="PANTHER" id="PTHR24148:SF73">
    <property type="entry name" value="HET DOMAIN PROTEIN (AFU_ORTHOLOGUE AFUA_8G01020)"/>
    <property type="match status" value="1"/>
</dbReference>
<proteinExistence type="predicted"/>
<gene>
    <name evidence="2" type="ORF">CSIM01_10232</name>
</gene>
<dbReference type="OrthoDB" id="2157530at2759"/>
<dbReference type="Pfam" id="PF06985">
    <property type="entry name" value="HET"/>
    <property type="match status" value="1"/>
</dbReference>
<dbReference type="Proteomes" id="UP000070328">
    <property type="component" value="Unassembled WGS sequence"/>
</dbReference>
<dbReference type="EMBL" id="JFBX01000562">
    <property type="protein sequence ID" value="KXH35473.1"/>
    <property type="molecule type" value="Genomic_DNA"/>
</dbReference>
<dbReference type="InterPro" id="IPR010730">
    <property type="entry name" value="HET"/>
</dbReference>
<evidence type="ECO:0000313" key="3">
    <source>
        <dbReference type="Proteomes" id="UP000070328"/>
    </source>
</evidence>
<keyword evidence="3" id="KW-1185">Reference proteome</keyword>
<comment type="caution">
    <text evidence="2">The sequence shown here is derived from an EMBL/GenBank/DDBJ whole genome shotgun (WGS) entry which is preliminary data.</text>
</comment>
<dbReference type="AlphaFoldDB" id="A0A135SHS6"/>
<protein>
    <recommendedName>
        <fullName evidence="1">Heterokaryon incompatibility domain-containing protein</fullName>
    </recommendedName>
</protein>
<sequence length="212" mass="24451">MPLSDHQGVHRGYRTMSLTDKIYPPLSRETKSTRLLQFQPQEEDEPLQCTLKTHSLNDAPPFIALSYVWGAPGPTHDICINDVAFQVRENLWHALQQLANIANNDENCISQQKKSGTVLPKYFWVDAICINQNDNSERGHQVGLMKDIFSTAHFVISWIGQEEGEIAAMLEYLKGLKHTARRERNHYLRSQKRKFSFKDAKWFVSRLLVSLL</sequence>
<accession>A0A135SHS6</accession>
<evidence type="ECO:0000259" key="1">
    <source>
        <dbReference type="Pfam" id="PF06985"/>
    </source>
</evidence>
<dbReference type="PANTHER" id="PTHR24148">
    <property type="entry name" value="ANKYRIN REPEAT DOMAIN-CONTAINING PROTEIN 39 HOMOLOG-RELATED"/>
    <property type="match status" value="1"/>
</dbReference>
<reference evidence="2 3" key="1">
    <citation type="submission" date="2014-02" db="EMBL/GenBank/DDBJ databases">
        <title>The genome sequence of Colletotrichum simmondsii CBS122122.</title>
        <authorList>
            <person name="Baroncelli R."/>
            <person name="Thon M.R."/>
        </authorList>
    </citation>
    <scope>NUCLEOTIDE SEQUENCE [LARGE SCALE GENOMIC DNA]</scope>
    <source>
        <strain evidence="2 3">CBS122122</strain>
    </source>
</reference>
<name>A0A135SHS6_9PEZI</name>
<feature type="domain" description="Heterokaryon incompatibility" evidence="1">
    <location>
        <begin position="62"/>
        <end position="202"/>
    </location>
</feature>
<evidence type="ECO:0000313" key="2">
    <source>
        <dbReference type="EMBL" id="KXH35473.1"/>
    </source>
</evidence>